<protein>
    <submittedName>
        <fullName evidence="2">Uncharacterized protein</fullName>
    </submittedName>
</protein>
<gene>
    <name evidence="2" type="ORF">SAMN05444405_10233</name>
</gene>
<name>A0A1M4U9R4_9BACE</name>
<feature type="transmembrane region" description="Helical" evidence="1">
    <location>
        <begin position="12"/>
        <end position="35"/>
    </location>
</feature>
<dbReference type="Proteomes" id="UP000184509">
    <property type="component" value="Unassembled WGS sequence"/>
</dbReference>
<dbReference type="AlphaFoldDB" id="A0A1M4U9R4"/>
<dbReference type="RefSeq" id="WP_073398857.1">
    <property type="nucleotide sequence ID" value="NZ_FQTV01000002.1"/>
</dbReference>
<evidence type="ECO:0000313" key="2">
    <source>
        <dbReference type="EMBL" id="SHE53522.1"/>
    </source>
</evidence>
<organism evidence="2 3">
    <name type="scientific">Bacteroides luti</name>
    <dbReference type="NCBI Taxonomy" id="1297750"/>
    <lineage>
        <taxon>Bacteria</taxon>
        <taxon>Pseudomonadati</taxon>
        <taxon>Bacteroidota</taxon>
        <taxon>Bacteroidia</taxon>
        <taxon>Bacteroidales</taxon>
        <taxon>Bacteroidaceae</taxon>
        <taxon>Bacteroides</taxon>
    </lineage>
</organism>
<sequence>MGKTKNLTQIYGYLVCLVSIIVFLTCVTSIINAVIDKTDPLHSTYDSQQLATFEVYKLEQMKSFNTKDPEIKKELPSDAQLRNIYNDIR</sequence>
<dbReference type="STRING" id="1297750.SAMN05444405_10233"/>
<keyword evidence="3" id="KW-1185">Reference proteome</keyword>
<reference evidence="2 3" key="1">
    <citation type="submission" date="2016-11" db="EMBL/GenBank/DDBJ databases">
        <authorList>
            <person name="Jaros S."/>
            <person name="Januszkiewicz K."/>
            <person name="Wedrychowicz H."/>
        </authorList>
    </citation>
    <scope>NUCLEOTIDE SEQUENCE [LARGE SCALE GENOMIC DNA]</scope>
    <source>
        <strain evidence="2 3">DSM 26991</strain>
    </source>
</reference>
<evidence type="ECO:0000256" key="1">
    <source>
        <dbReference type="SAM" id="Phobius"/>
    </source>
</evidence>
<accession>A0A1M4U9R4</accession>
<dbReference type="EMBL" id="FQTV01000002">
    <property type="protein sequence ID" value="SHE53522.1"/>
    <property type="molecule type" value="Genomic_DNA"/>
</dbReference>
<keyword evidence="1" id="KW-0472">Membrane</keyword>
<keyword evidence="1" id="KW-0812">Transmembrane</keyword>
<keyword evidence="1" id="KW-1133">Transmembrane helix</keyword>
<proteinExistence type="predicted"/>
<dbReference type="OrthoDB" id="9971076at2"/>
<evidence type="ECO:0000313" key="3">
    <source>
        <dbReference type="Proteomes" id="UP000184509"/>
    </source>
</evidence>